<reference evidence="3 4" key="1">
    <citation type="journal article" date="2015" name="Genome Announc.">
        <title>Complete Genome of Geobacter pickeringii G13T, a Metal-Reducing Isolate from Sedimentary Kaolin Deposits.</title>
        <authorList>
            <person name="Badalamenti J.P."/>
            <person name="Bond D.R."/>
        </authorList>
    </citation>
    <scope>NUCLEOTIDE SEQUENCE [LARGE SCALE GENOMIC DNA]</scope>
    <source>
        <strain evidence="3 4">G13</strain>
    </source>
</reference>
<dbReference type="Proteomes" id="UP000057609">
    <property type="component" value="Chromosome"/>
</dbReference>
<evidence type="ECO:0008006" key="5">
    <source>
        <dbReference type="Google" id="ProtNLM"/>
    </source>
</evidence>
<evidence type="ECO:0000313" key="4">
    <source>
        <dbReference type="Proteomes" id="UP000057609"/>
    </source>
</evidence>
<dbReference type="EMBL" id="CP009788">
    <property type="protein sequence ID" value="AJE03636.1"/>
    <property type="molecule type" value="Genomic_DNA"/>
</dbReference>
<evidence type="ECO:0000313" key="3">
    <source>
        <dbReference type="EMBL" id="AJE03636.1"/>
    </source>
</evidence>
<keyword evidence="4" id="KW-1185">Reference proteome</keyword>
<keyword evidence="2" id="KW-0732">Signal</keyword>
<dbReference type="SUPFAM" id="SSF56935">
    <property type="entry name" value="Porins"/>
    <property type="match status" value="1"/>
</dbReference>
<sequence>MRLRSCRKAFLPAFLLCMLAIAPAYGEGTAVPVADDEAGTVEGGGDTEVTVPVELPSYEPEVEVHRLLEVGAGYRFVTTDGSGGRAAEYEYLRPSVTGSAHFARLGKDLKLDVDGTYLNSKDYHANLDFDYAGYYRLDFRTESLFHNLDHETYALSPALFTDSAPAERYGITTRQDAFHFRYKLRDYPIHLNLSHWLIDREGSSQQRFSDYTFDAILQANNKLFSQTRRIDRTTQEGTIGLDAHLGPVNLVYQFQFRQSDERGGTPSDLFSAQQGPSEHNEAPESRFYSHSVKLYSSLAGGATGAASYAYSRSENRSSLSSVVGADQARDTLQNVAGDFSYAPCAWFSTAVRYRHQEVDRERPASLLVSSLSGGTVDVRPLFDTVRDIVSANATIRPSTILSVNGEYRGSFLRRDGVTDGAWNLPEESTTHSGTMTLLLRPFKGLRLRGLYGYSTTDNPSYGITPEQQHEGQLLASYSRDGRWGVTANYQITRAWNDSIARTTHPFNGSPSITYVLPSDRHTVHSAAGVWVSPLERLTLSGHVGFLRNRSDQAVLFASVFNGNQAASDYISQGELYSLNATYRAADTLDLSLALQELHSRAEFKPAALTDGGVSTAGITELSRVRTIERSLSARANYWWTKHFSCVLDYSYRDYDNRTGTSNEGTVHVVSASLKTKW</sequence>
<organism evidence="3 4">
    <name type="scientific">Geobacter pickeringii</name>
    <dbReference type="NCBI Taxonomy" id="345632"/>
    <lineage>
        <taxon>Bacteria</taxon>
        <taxon>Pseudomonadati</taxon>
        <taxon>Thermodesulfobacteriota</taxon>
        <taxon>Desulfuromonadia</taxon>
        <taxon>Geobacterales</taxon>
        <taxon>Geobacteraceae</taxon>
        <taxon>Geobacter</taxon>
    </lineage>
</organism>
<feature type="chain" id="PRO_5002112711" description="Lipoprotein" evidence="2">
    <location>
        <begin position="27"/>
        <end position="677"/>
    </location>
</feature>
<name>A0A0B5BHV8_9BACT</name>
<evidence type="ECO:0000256" key="2">
    <source>
        <dbReference type="SAM" id="SignalP"/>
    </source>
</evidence>
<evidence type="ECO:0000256" key="1">
    <source>
        <dbReference type="SAM" id="MobiDB-lite"/>
    </source>
</evidence>
<dbReference type="HOGENOM" id="CLU_384850_0_0_7"/>
<proteinExistence type="predicted"/>
<gene>
    <name evidence="3" type="ORF">GPICK_09975</name>
</gene>
<feature type="compositionally biased region" description="Polar residues" evidence="1">
    <location>
        <begin position="268"/>
        <end position="277"/>
    </location>
</feature>
<feature type="signal peptide" evidence="2">
    <location>
        <begin position="1"/>
        <end position="26"/>
    </location>
</feature>
<dbReference type="AlphaFoldDB" id="A0A0B5BHV8"/>
<feature type="region of interest" description="Disordered" evidence="1">
    <location>
        <begin position="260"/>
        <end position="284"/>
    </location>
</feature>
<accession>A0A0B5BHV8</accession>
<dbReference type="STRING" id="345632.GPICK_09975"/>
<protein>
    <recommendedName>
        <fullName evidence="5">Lipoprotein</fullName>
    </recommendedName>
</protein>
<dbReference type="KEGG" id="gpi:GPICK_09975"/>